<keyword evidence="3" id="KW-1185">Reference proteome</keyword>
<proteinExistence type="predicted"/>
<dbReference type="EMBL" id="CM026426">
    <property type="protein sequence ID" value="KAG0574697.1"/>
    <property type="molecule type" value="Genomic_DNA"/>
</dbReference>
<organism evidence="2 3">
    <name type="scientific">Ceratodon purpureus</name>
    <name type="common">Fire moss</name>
    <name type="synonym">Dicranum purpureum</name>
    <dbReference type="NCBI Taxonomy" id="3225"/>
    <lineage>
        <taxon>Eukaryota</taxon>
        <taxon>Viridiplantae</taxon>
        <taxon>Streptophyta</taxon>
        <taxon>Embryophyta</taxon>
        <taxon>Bryophyta</taxon>
        <taxon>Bryophytina</taxon>
        <taxon>Bryopsida</taxon>
        <taxon>Dicranidae</taxon>
        <taxon>Pseudoditrichales</taxon>
        <taxon>Ditrichaceae</taxon>
        <taxon>Ceratodon</taxon>
    </lineage>
</organism>
<protein>
    <submittedName>
        <fullName evidence="2">Uncharacterized protein</fullName>
    </submittedName>
</protein>
<reference evidence="2" key="1">
    <citation type="submission" date="2020-06" db="EMBL/GenBank/DDBJ databases">
        <title>WGS assembly of Ceratodon purpureus strain R40.</title>
        <authorList>
            <person name="Carey S.B."/>
            <person name="Jenkins J."/>
            <person name="Shu S."/>
            <person name="Lovell J.T."/>
            <person name="Sreedasyam A."/>
            <person name="Maumus F."/>
            <person name="Tiley G.P."/>
            <person name="Fernandez-Pozo N."/>
            <person name="Barry K."/>
            <person name="Chen C."/>
            <person name="Wang M."/>
            <person name="Lipzen A."/>
            <person name="Daum C."/>
            <person name="Saski C.A."/>
            <person name="Payton A.C."/>
            <person name="Mcbreen J.C."/>
            <person name="Conrad R.E."/>
            <person name="Kollar L.M."/>
            <person name="Olsson S."/>
            <person name="Huttunen S."/>
            <person name="Landis J.B."/>
            <person name="Wickett N.J."/>
            <person name="Johnson M.G."/>
            <person name="Rensing S.A."/>
            <person name="Grimwood J."/>
            <person name="Schmutz J."/>
            <person name="Mcdaniel S.F."/>
        </authorList>
    </citation>
    <scope>NUCLEOTIDE SEQUENCE</scope>
    <source>
        <strain evidence="2">R40</strain>
    </source>
</reference>
<dbReference type="AlphaFoldDB" id="A0A8T0HV78"/>
<feature type="transmembrane region" description="Helical" evidence="1">
    <location>
        <begin position="21"/>
        <end position="43"/>
    </location>
</feature>
<accession>A0A8T0HV78</accession>
<sequence>MGKIMARYVPSTIRIYLAMSCWHNTMAQVVIPLSFNAVFHRLYKFQLYLVFYSASAGSDKNQVDYILIIIAVTLWLISLAFMIFKACARQEVGLQGFLSD</sequence>
<evidence type="ECO:0000313" key="3">
    <source>
        <dbReference type="Proteomes" id="UP000822688"/>
    </source>
</evidence>
<keyword evidence="1" id="KW-0812">Transmembrane</keyword>
<comment type="caution">
    <text evidence="2">The sequence shown here is derived from an EMBL/GenBank/DDBJ whole genome shotgun (WGS) entry which is preliminary data.</text>
</comment>
<keyword evidence="1" id="KW-0472">Membrane</keyword>
<feature type="transmembrane region" description="Helical" evidence="1">
    <location>
        <begin position="63"/>
        <end position="84"/>
    </location>
</feature>
<gene>
    <name evidence="2" type="ORF">KC19_VG283300</name>
</gene>
<evidence type="ECO:0000256" key="1">
    <source>
        <dbReference type="SAM" id="Phobius"/>
    </source>
</evidence>
<keyword evidence="1" id="KW-1133">Transmembrane helix</keyword>
<name>A0A8T0HV78_CERPU</name>
<dbReference type="Proteomes" id="UP000822688">
    <property type="component" value="Chromosome V"/>
</dbReference>
<evidence type="ECO:0000313" key="2">
    <source>
        <dbReference type="EMBL" id="KAG0574697.1"/>
    </source>
</evidence>